<gene>
    <name evidence="8" type="ORF">TRUGW13939_07815</name>
</gene>
<evidence type="ECO:0000313" key="9">
    <source>
        <dbReference type="Proteomes" id="UP000509510"/>
    </source>
</evidence>
<dbReference type="PANTHER" id="PTHR12801:SF45">
    <property type="entry name" value="RNA EXONUCLEASE 4"/>
    <property type="match status" value="1"/>
</dbReference>
<feature type="region of interest" description="Disordered" evidence="6">
    <location>
        <begin position="1"/>
        <end position="22"/>
    </location>
</feature>
<dbReference type="Gene3D" id="3.30.420.10">
    <property type="entry name" value="Ribonuclease H-like superfamily/Ribonuclease H"/>
    <property type="match status" value="1"/>
</dbReference>
<dbReference type="GO" id="GO:0005634">
    <property type="term" value="C:nucleus"/>
    <property type="evidence" value="ECO:0007669"/>
    <property type="project" value="TreeGrafter"/>
</dbReference>
<dbReference type="GO" id="GO:0004527">
    <property type="term" value="F:exonuclease activity"/>
    <property type="evidence" value="ECO:0007669"/>
    <property type="project" value="UniProtKB-KW"/>
</dbReference>
<dbReference type="RefSeq" id="XP_035346845.1">
    <property type="nucleotide sequence ID" value="XM_035490952.1"/>
</dbReference>
<dbReference type="InterPro" id="IPR036397">
    <property type="entry name" value="RNaseH_sf"/>
</dbReference>
<feature type="region of interest" description="Disordered" evidence="6">
    <location>
        <begin position="323"/>
        <end position="358"/>
    </location>
</feature>
<dbReference type="InterPro" id="IPR012337">
    <property type="entry name" value="RNaseH-like_sf"/>
</dbReference>
<dbReference type="Proteomes" id="UP000509510">
    <property type="component" value="Chromosome IV"/>
</dbReference>
<feature type="region of interest" description="Disordered" evidence="6">
    <location>
        <begin position="75"/>
        <end position="134"/>
    </location>
</feature>
<dbReference type="SMART" id="SM00479">
    <property type="entry name" value="EXOIII"/>
    <property type="match status" value="1"/>
</dbReference>
<feature type="compositionally biased region" description="Polar residues" evidence="6">
    <location>
        <begin position="327"/>
        <end position="345"/>
    </location>
</feature>
<sequence length="419" mass="46676">MSSALQQYRITPNSTTSSVAVPITPTPDYVAQLNSLVHSQEVLASTGYIVKELSDEDLESKKRCSGCGIQMLRLQKNEKRNEKRNEQRNNKKKDKEHAQDEGNLERACAVSVSSSSSDTSSDGPVSHGVALPNSTPRMRCKFHSGWLHLKAWSCCGKNPTDPPCVQREYHIPRSDVSGETERLWQHHPTKIGQTQFSHRAAVAIDCEMGTTMSNDSELIRVTLLDYFSGQVLIDKLVWPDVPMLHLNTRFSGIRWPDLHNARRKRSCLFGRDNARAAVLKFIGPSTIVVGHSAHNDLTSLRWIHHRIVDTYILESALKEAAEKAVTESPQKTPVEPTTVSDTSPKNADGGQKRPKGRGLLSLKTLSKVKLGREIQVGRNGHDSIEDALAARDLVHVYLTSEDNRAVHEILDEEIRSMAT</sequence>
<dbReference type="SUPFAM" id="SSF53098">
    <property type="entry name" value="Ribonuclease H-like"/>
    <property type="match status" value="1"/>
</dbReference>
<comment type="function">
    <text evidence="5">Exoribonuclease involved in ribosome biosynthesis. Involved in the processing of ITS1, the internal transcribed spacer localized between the 18S and 5.8S rRNAs.</text>
</comment>
<evidence type="ECO:0000313" key="8">
    <source>
        <dbReference type="EMBL" id="QKX60669.1"/>
    </source>
</evidence>
<keyword evidence="3" id="KW-0378">Hydrolase</keyword>
<dbReference type="KEGG" id="trg:TRUGW13939_07815"/>
<feature type="domain" description="Exonuclease" evidence="7">
    <location>
        <begin position="200"/>
        <end position="403"/>
    </location>
</feature>
<dbReference type="GeneID" id="55995305"/>
<organism evidence="8 9">
    <name type="scientific">Talaromyces rugulosus</name>
    <name type="common">Penicillium rugulosum</name>
    <dbReference type="NCBI Taxonomy" id="121627"/>
    <lineage>
        <taxon>Eukaryota</taxon>
        <taxon>Fungi</taxon>
        <taxon>Dikarya</taxon>
        <taxon>Ascomycota</taxon>
        <taxon>Pezizomycotina</taxon>
        <taxon>Eurotiomycetes</taxon>
        <taxon>Eurotiomycetidae</taxon>
        <taxon>Eurotiales</taxon>
        <taxon>Trichocomaceae</taxon>
        <taxon>Talaromyces</taxon>
        <taxon>Talaromyces sect. Islandici</taxon>
    </lineage>
</organism>
<dbReference type="CDD" id="cd06137">
    <property type="entry name" value="DEDDh_RNase"/>
    <property type="match status" value="1"/>
</dbReference>
<evidence type="ECO:0000256" key="2">
    <source>
        <dbReference type="ARBA" id="ARBA00022722"/>
    </source>
</evidence>
<keyword evidence="9" id="KW-1185">Reference proteome</keyword>
<evidence type="ECO:0000256" key="4">
    <source>
        <dbReference type="ARBA" id="ARBA00022839"/>
    </source>
</evidence>
<keyword evidence="1" id="KW-0698">rRNA processing</keyword>
<evidence type="ECO:0000256" key="3">
    <source>
        <dbReference type="ARBA" id="ARBA00022801"/>
    </source>
</evidence>
<evidence type="ECO:0000256" key="6">
    <source>
        <dbReference type="SAM" id="MobiDB-lite"/>
    </source>
</evidence>
<feature type="compositionally biased region" description="Basic and acidic residues" evidence="6">
    <location>
        <begin position="75"/>
        <end position="104"/>
    </location>
</feature>
<dbReference type="InterPro" id="IPR047021">
    <property type="entry name" value="REXO1/3/4-like"/>
</dbReference>
<dbReference type="GO" id="GO:0003676">
    <property type="term" value="F:nucleic acid binding"/>
    <property type="evidence" value="ECO:0007669"/>
    <property type="project" value="InterPro"/>
</dbReference>
<evidence type="ECO:0000259" key="7">
    <source>
        <dbReference type="SMART" id="SM00479"/>
    </source>
</evidence>
<dbReference type="EMBL" id="CP055901">
    <property type="protein sequence ID" value="QKX60669.1"/>
    <property type="molecule type" value="Genomic_DNA"/>
</dbReference>
<feature type="compositionally biased region" description="Low complexity" evidence="6">
    <location>
        <begin position="110"/>
        <end position="122"/>
    </location>
</feature>
<protein>
    <recommendedName>
        <fullName evidence="7">Exonuclease domain-containing protein</fullName>
    </recommendedName>
</protein>
<dbReference type="InterPro" id="IPR013520">
    <property type="entry name" value="Ribonucl_H"/>
</dbReference>
<evidence type="ECO:0000256" key="1">
    <source>
        <dbReference type="ARBA" id="ARBA00022552"/>
    </source>
</evidence>
<dbReference type="OrthoDB" id="16516at2759"/>
<dbReference type="AlphaFoldDB" id="A0A7H8R2R9"/>
<accession>A0A7H8R2R9</accession>
<keyword evidence="4" id="KW-0269">Exonuclease</keyword>
<dbReference type="PANTHER" id="PTHR12801">
    <property type="entry name" value="RNA EXONUCLEASE REXO1 / RECO3 FAMILY MEMBER-RELATED"/>
    <property type="match status" value="1"/>
</dbReference>
<keyword evidence="2" id="KW-0540">Nuclease</keyword>
<name>A0A7H8R2R9_TALRU</name>
<reference evidence="9" key="1">
    <citation type="submission" date="2020-06" db="EMBL/GenBank/DDBJ databases">
        <title>A chromosome-scale genome assembly of Talaromyces rugulosus W13939.</title>
        <authorList>
            <person name="Wang B."/>
            <person name="Guo L."/>
            <person name="Ye K."/>
            <person name="Wang L."/>
        </authorList>
    </citation>
    <scope>NUCLEOTIDE SEQUENCE [LARGE SCALE GENOMIC DNA]</scope>
    <source>
        <strain evidence="9">W13939</strain>
    </source>
</reference>
<evidence type="ECO:0000256" key="5">
    <source>
        <dbReference type="ARBA" id="ARBA00025599"/>
    </source>
</evidence>
<dbReference type="GO" id="GO:0000027">
    <property type="term" value="P:ribosomal large subunit assembly"/>
    <property type="evidence" value="ECO:0007669"/>
    <property type="project" value="TreeGrafter"/>
</dbReference>
<proteinExistence type="predicted"/>
<dbReference type="GO" id="GO:0006364">
    <property type="term" value="P:rRNA processing"/>
    <property type="evidence" value="ECO:0007669"/>
    <property type="project" value="UniProtKB-KW"/>
</dbReference>
<feature type="compositionally biased region" description="Polar residues" evidence="6">
    <location>
        <begin position="1"/>
        <end position="19"/>
    </location>
</feature>